<dbReference type="GO" id="GO:0005524">
    <property type="term" value="F:ATP binding"/>
    <property type="evidence" value="ECO:0007669"/>
    <property type="project" value="InterPro"/>
</dbReference>
<proteinExistence type="predicted"/>
<evidence type="ECO:0000313" key="3">
    <source>
        <dbReference type="EMBL" id="KOO65766.1"/>
    </source>
</evidence>
<dbReference type="InterPro" id="IPR014001">
    <property type="entry name" value="Helicase_ATP-bd"/>
</dbReference>
<protein>
    <recommendedName>
        <fullName evidence="5">Helicase</fullName>
    </recommendedName>
</protein>
<dbReference type="PROSITE" id="PS51192">
    <property type="entry name" value="HELICASE_ATP_BIND_1"/>
    <property type="match status" value="1"/>
</dbReference>
<evidence type="ECO:0000313" key="4">
    <source>
        <dbReference type="Proteomes" id="UP000036951"/>
    </source>
</evidence>
<dbReference type="PROSITE" id="PS51194">
    <property type="entry name" value="HELICASE_CTER"/>
    <property type="match status" value="1"/>
</dbReference>
<dbReference type="Pfam" id="PF04851">
    <property type="entry name" value="ResIII"/>
    <property type="match status" value="1"/>
</dbReference>
<dbReference type="SUPFAM" id="SSF52540">
    <property type="entry name" value="P-loop containing nucleoside triphosphate hydrolases"/>
    <property type="match status" value="1"/>
</dbReference>
<dbReference type="GO" id="GO:0003677">
    <property type="term" value="F:DNA binding"/>
    <property type="evidence" value="ECO:0007669"/>
    <property type="project" value="InterPro"/>
</dbReference>
<gene>
    <name evidence="3" type="ORF">ACU52_14470</name>
</gene>
<dbReference type="InterPro" id="IPR006935">
    <property type="entry name" value="Helicase/UvrB_N"/>
</dbReference>
<comment type="caution">
    <text evidence="3">The sequence shown here is derived from an EMBL/GenBank/DDBJ whole genome shotgun (WGS) entry which is preliminary data.</text>
</comment>
<accession>A0A8E1UQM9</accession>
<sequence length="812" mass="93000">MARIIDEWQRCKSVMVQMPTGTGKTRVLAALVNEELNANNETTGRTRSVWIVAHRRELVEQIKETVNQFIIGLNRTTFHNWGKPNNVSQLANAELRFIRHNWVKPNNVSQLDCDKRCSTPINKHKANHNFPLSIINSQLSYASKIHVLSIQWLARHWEDVKDEMPSLIVIDEAHHALADTYAELWRRYPEAKKLGMTATPCRMNGKGFTDLFDKLISGWSIAEFVRRGYLSVFDYVSIRRESEEQRLINELKRRGTDGDYQIKEMNEKLNRQTSIERLYDAMKRYADGKKGIVYAISIEHARNIAEYYSRRGVKAVAIDSRTPRATRKALVDDFKAGKIKVMVNVDVFSEGFDCPDVEFVQMGRPTLSLAKYLQQVGRGLRMSKGKDACMLIDNVGLYRVFGLPTWERDWQAMFEGRMTGKAETERRGRQLAATAWTADEEAIGQDEMEVVMNHERLLTYIEKAKDGDETEAKALTAYKDKRSGRWGLKRGRKITAKAQYAKVFDIKDNMAAVRFGDMRVGVVDGDGNVMMRIDRYSGMRFVKNDFVEVKDNGCKTFYIDIRTNRLYREKPEVMVFGGVEMLKMGRTLYSRTKDVYVNAQGIGRGELAWRGFYLEIPDSNVPEACRKAALTLSTGYETSACVIEGDEERAYWCCGRLADGSIIAADNEGRFYHMAKGMTPERIDGKDGMEALLKRLKTEACARAAEKRLRKEQEEQEQRLKRLERITDAQPFKSGTKWGLKSGDRVVVPPKYRMIMPPIGKLCAFEDSPRQWGVMEVDGKVVEKARYMKVAIEENGTMKLTVIPGKVITRRK</sequence>
<organism evidence="3 4">
    <name type="scientific">Xylanibacter rarus</name>
    <dbReference type="NCBI Taxonomy" id="1676614"/>
    <lineage>
        <taxon>Bacteria</taxon>
        <taxon>Pseudomonadati</taxon>
        <taxon>Bacteroidota</taxon>
        <taxon>Bacteroidia</taxon>
        <taxon>Bacteroidales</taxon>
        <taxon>Prevotellaceae</taxon>
        <taxon>Xylanibacter</taxon>
    </lineage>
</organism>
<dbReference type="GO" id="GO:0005829">
    <property type="term" value="C:cytosol"/>
    <property type="evidence" value="ECO:0007669"/>
    <property type="project" value="TreeGrafter"/>
</dbReference>
<evidence type="ECO:0000259" key="2">
    <source>
        <dbReference type="PROSITE" id="PS51194"/>
    </source>
</evidence>
<feature type="domain" description="Helicase ATP-binding" evidence="1">
    <location>
        <begin position="5"/>
        <end position="218"/>
    </location>
</feature>
<dbReference type="PANTHER" id="PTHR47396">
    <property type="entry name" value="TYPE I RESTRICTION ENZYME ECOKI R PROTEIN"/>
    <property type="match status" value="1"/>
</dbReference>
<dbReference type="InterPro" id="IPR050742">
    <property type="entry name" value="Helicase_Restrict-Modif_Enz"/>
</dbReference>
<evidence type="ECO:0008006" key="5">
    <source>
        <dbReference type="Google" id="ProtNLM"/>
    </source>
</evidence>
<dbReference type="EMBL" id="LFQU01000064">
    <property type="protein sequence ID" value="KOO65766.1"/>
    <property type="molecule type" value="Genomic_DNA"/>
</dbReference>
<keyword evidence="4" id="KW-1185">Reference proteome</keyword>
<evidence type="ECO:0000259" key="1">
    <source>
        <dbReference type="PROSITE" id="PS51192"/>
    </source>
</evidence>
<dbReference type="InterPro" id="IPR001650">
    <property type="entry name" value="Helicase_C-like"/>
</dbReference>
<dbReference type="Gene3D" id="3.40.50.300">
    <property type="entry name" value="P-loop containing nucleotide triphosphate hydrolases"/>
    <property type="match status" value="2"/>
</dbReference>
<dbReference type="InterPro" id="IPR027417">
    <property type="entry name" value="P-loop_NTPase"/>
</dbReference>
<dbReference type="GO" id="GO:0016787">
    <property type="term" value="F:hydrolase activity"/>
    <property type="evidence" value="ECO:0007669"/>
    <property type="project" value="InterPro"/>
</dbReference>
<dbReference type="Pfam" id="PF00271">
    <property type="entry name" value="Helicase_C"/>
    <property type="match status" value="1"/>
</dbReference>
<feature type="domain" description="Helicase C-terminal" evidence="2">
    <location>
        <begin position="274"/>
        <end position="458"/>
    </location>
</feature>
<dbReference type="SMART" id="SM00490">
    <property type="entry name" value="HELICc"/>
    <property type="match status" value="1"/>
</dbReference>
<name>A0A8E1UQM9_9BACT</name>
<dbReference type="Proteomes" id="UP000036951">
    <property type="component" value="Unassembled WGS sequence"/>
</dbReference>
<reference evidence="3 4" key="1">
    <citation type="submission" date="2015-06" db="EMBL/GenBank/DDBJ databases">
        <title>Prevotella sp. 109, sp. nov., a novel member of the family Prevotellaceae isolated from human faeces.</title>
        <authorList>
            <person name="Shkoporov A.N."/>
            <person name="Chaplin A.V."/>
            <person name="Kafarskaia L.I."/>
            <person name="Efimov B.A."/>
        </authorList>
    </citation>
    <scope>NUCLEOTIDE SEQUENCE [LARGE SCALE GENOMIC DNA]</scope>
    <source>
        <strain evidence="3 4">109</strain>
    </source>
</reference>
<dbReference type="PANTHER" id="PTHR47396:SF1">
    <property type="entry name" value="ATP-DEPENDENT HELICASE IRC3-RELATED"/>
    <property type="match status" value="1"/>
</dbReference>
<dbReference type="AlphaFoldDB" id="A0A8E1UQM9"/>
<dbReference type="SMART" id="SM00487">
    <property type="entry name" value="DEXDc"/>
    <property type="match status" value="1"/>
</dbReference>